<dbReference type="Proteomes" id="UP000259273">
    <property type="component" value="Unassembled WGS sequence"/>
</dbReference>
<comment type="caution">
    <text evidence="9">The sequence shown here is derived from an EMBL/GenBank/DDBJ whole genome shotgun (WGS) entry which is preliminary data.</text>
</comment>
<feature type="transmembrane region" description="Helical" evidence="6">
    <location>
        <begin position="62"/>
        <end position="81"/>
    </location>
</feature>
<dbReference type="Gene3D" id="3.90.550.10">
    <property type="entry name" value="Spore Coat Polysaccharide Biosynthesis Protein SpsA, Chain A"/>
    <property type="match status" value="1"/>
</dbReference>
<sequence length="671" mass="72615">MISSARGQQLLAGLAVAGLAGSLLYSSLLSAAVFLLALAAALPALRRRLYASGWERPRELRLLYFACWFPVAVFLCFWLASGFDYRALKELDGPARLLLFWPLVLTLCWSTLGARHLFAGFALMALGATVHAAASMWLGGPPSPGEPLRAGLWLNPITLGNLSLLAAAVLLSAALYWQRLQQPRYTGLALALAAAALVAALLTQTRSNLLALPLLLAVLLPLMGARQRVLAVLAGLAFLALTVAGNDRFLETVTSLQAGEFDVQTASRLAIWQIAWGEFVGHPWLGGGLNAYHDAVQAAAVAGTLPQPDFVLDCCTSHAHNDLLQSLATRGLLGGLSWLLLLVIPATVFARHLRAPEPAVAFVASVGVLLPVGYAAFGLTEAVFSRSLFITFYLLTLAACGAALVTELRRACQRQRSVRVSVIVITKNEEEHIGACLASVAGVADEIIVVDSGSGDATVAIAREHTSHVIETDWPGFGIQKQRALERASGDWVLSIDADERLTPGLVAEINHVLAAPTVDAYCLPWAVTIYGTRLDFGRSGRAPLRLFRRAGVRFSDALVHEKILLPEGRRVRTLRGRLLHFTHRDFGHALQKGAQYAWLGAQEKHRQGKRVRSLLYPSARGVLTFVHVYLLRLGFLDGQVGFLSAVLYAQVSFNKYAGLWTRDRPRYGAD</sequence>
<organism evidence="9 10">
    <name type="scientific">Haliea salexigens</name>
    <dbReference type="NCBI Taxonomy" id="287487"/>
    <lineage>
        <taxon>Bacteria</taxon>
        <taxon>Pseudomonadati</taxon>
        <taxon>Pseudomonadota</taxon>
        <taxon>Gammaproteobacteria</taxon>
        <taxon>Cellvibrionales</taxon>
        <taxon>Halieaceae</taxon>
        <taxon>Haliea</taxon>
    </lineage>
</organism>
<evidence type="ECO:0000313" key="10">
    <source>
        <dbReference type="Proteomes" id="UP000259273"/>
    </source>
</evidence>
<keyword evidence="2 6" id="KW-0812">Transmembrane</keyword>
<reference evidence="9 10" key="1">
    <citation type="journal article" date="2018" name="Nat. Biotechnol.">
        <title>A standardized bacterial taxonomy based on genome phylogeny substantially revises the tree of life.</title>
        <authorList>
            <person name="Parks D.H."/>
            <person name="Chuvochina M."/>
            <person name="Waite D.W."/>
            <person name="Rinke C."/>
            <person name="Skarshewski A."/>
            <person name="Chaumeil P.A."/>
            <person name="Hugenholtz P."/>
        </authorList>
    </citation>
    <scope>NUCLEOTIDE SEQUENCE [LARGE SCALE GENOMIC DNA]</scope>
    <source>
        <strain evidence="9">UBA9158</strain>
    </source>
</reference>
<dbReference type="InterPro" id="IPR007016">
    <property type="entry name" value="O-antigen_ligase-rel_domated"/>
</dbReference>
<evidence type="ECO:0000313" key="9">
    <source>
        <dbReference type="EMBL" id="HAN29154.1"/>
    </source>
</evidence>
<dbReference type="SUPFAM" id="SSF53448">
    <property type="entry name" value="Nucleotide-diphospho-sugar transferases"/>
    <property type="match status" value="1"/>
</dbReference>
<dbReference type="GO" id="GO:0016740">
    <property type="term" value="F:transferase activity"/>
    <property type="evidence" value="ECO:0007669"/>
    <property type="project" value="UniProtKB-KW"/>
</dbReference>
<comment type="similarity">
    <text evidence="5">Belongs to the glycosyltransferase 2 family. WaaE/KdtX subfamily.</text>
</comment>
<evidence type="ECO:0000256" key="3">
    <source>
        <dbReference type="ARBA" id="ARBA00022989"/>
    </source>
</evidence>
<evidence type="ECO:0000256" key="6">
    <source>
        <dbReference type="SAM" id="Phobius"/>
    </source>
</evidence>
<comment type="subcellular location">
    <subcellularLocation>
        <location evidence="1">Membrane</location>
        <topology evidence="1">Multi-pass membrane protein</topology>
    </subcellularLocation>
</comment>
<feature type="transmembrane region" description="Helical" evidence="6">
    <location>
        <begin position="117"/>
        <end position="138"/>
    </location>
</feature>
<evidence type="ECO:0000256" key="1">
    <source>
        <dbReference type="ARBA" id="ARBA00004141"/>
    </source>
</evidence>
<evidence type="ECO:0000256" key="4">
    <source>
        <dbReference type="ARBA" id="ARBA00023136"/>
    </source>
</evidence>
<dbReference type="InterPro" id="IPR001173">
    <property type="entry name" value="Glyco_trans_2-like"/>
</dbReference>
<protein>
    <submittedName>
        <fullName evidence="9">Glycosyl transferase</fullName>
    </submittedName>
</protein>
<feature type="transmembrane region" description="Helical" evidence="6">
    <location>
        <begin position="12"/>
        <end position="42"/>
    </location>
</feature>
<keyword evidence="9" id="KW-0808">Transferase</keyword>
<feature type="transmembrane region" description="Helical" evidence="6">
    <location>
        <begin position="331"/>
        <end position="350"/>
    </location>
</feature>
<keyword evidence="3 6" id="KW-1133">Transmembrane helix</keyword>
<dbReference type="PANTHER" id="PTHR43630:SF2">
    <property type="entry name" value="GLYCOSYLTRANSFERASE"/>
    <property type="match status" value="1"/>
</dbReference>
<name>A0A3C1KS31_9GAMM</name>
<feature type="transmembrane region" description="Helical" evidence="6">
    <location>
        <begin position="383"/>
        <end position="406"/>
    </location>
</feature>
<gene>
    <name evidence="9" type="ORF">DCP75_15830</name>
</gene>
<dbReference type="AlphaFoldDB" id="A0A3C1KS31"/>
<evidence type="ECO:0000256" key="2">
    <source>
        <dbReference type="ARBA" id="ARBA00022692"/>
    </source>
</evidence>
<evidence type="ECO:0000259" key="7">
    <source>
        <dbReference type="Pfam" id="PF00535"/>
    </source>
</evidence>
<feature type="transmembrane region" description="Helical" evidence="6">
    <location>
        <begin position="158"/>
        <end position="177"/>
    </location>
</feature>
<dbReference type="CDD" id="cd02511">
    <property type="entry name" value="Beta4Glucosyltransferase"/>
    <property type="match status" value="1"/>
</dbReference>
<feature type="transmembrane region" description="Helical" evidence="6">
    <location>
        <begin position="229"/>
        <end position="246"/>
    </location>
</feature>
<dbReference type="Pfam" id="PF00535">
    <property type="entry name" value="Glycos_transf_2"/>
    <property type="match status" value="1"/>
</dbReference>
<proteinExistence type="inferred from homology"/>
<evidence type="ECO:0000259" key="8">
    <source>
        <dbReference type="Pfam" id="PF04932"/>
    </source>
</evidence>
<feature type="domain" description="Glycosyltransferase 2-like" evidence="7">
    <location>
        <begin position="421"/>
        <end position="541"/>
    </location>
</feature>
<dbReference type="Pfam" id="PF04932">
    <property type="entry name" value="Wzy_C"/>
    <property type="match status" value="1"/>
</dbReference>
<feature type="transmembrane region" description="Helical" evidence="6">
    <location>
        <begin position="93"/>
        <end position="110"/>
    </location>
</feature>
<feature type="domain" description="O-antigen ligase-related" evidence="8">
    <location>
        <begin position="192"/>
        <end position="339"/>
    </location>
</feature>
<dbReference type="InterPro" id="IPR029044">
    <property type="entry name" value="Nucleotide-diphossugar_trans"/>
</dbReference>
<evidence type="ECO:0000256" key="5">
    <source>
        <dbReference type="ARBA" id="ARBA00038494"/>
    </source>
</evidence>
<dbReference type="GO" id="GO:0016020">
    <property type="term" value="C:membrane"/>
    <property type="evidence" value="ECO:0007669"/>
    <property type="project" value="UniProtKB-SubCell"/>
</dbReference>
<feature type="transmembrane region" description="Helical" evidence="6">
    <location>
        <begin position="184"/>
        <end position="202"/>
    </location>
</feature>
<accession>A0A3C1KS31</accession>
<keyword evidence="4 6" id="KW-0472">Membrane</keyword>
<dbReference type="STRING" id="1121937.GCA_000423125_02561"/>
<dbReference type="PANTHER" id="PTHR43630">
    <property type="entry name" value="POLY-BETA-1,6-N-ACETYL-D-GLUCOSAMINE SYNTHASE"/>
    <property type="match status" value="1"/>
</dbReference>
<dbReference type="EMBL" id="DMND01000211">
    <property type="protein sequence ID" value="HAN29154.1"/>
    <property type="molecule type" value="Genomic_DNA"/>
</dbReference>
<feature type="transmembrane region" description="Helical" evidence="6">
    <location>
        <begin position="359"/>
        <end position="377"/>
    </location>
</feature>